<keyword evidence="2" id="KW-0812">Transmembrane</keyword>
<proteinExistence type="predicted"/>
<evidence type="ECO:0000256" key="2">
    <source>
        <dbReference type="SAM" id="Phobius"/>
    </source>
</evidence>
<comment type="caution">
    <text evidence="3">The sequence shown here is derived from an EMBL/GenBank/DDBJ whole genome shotgun (WGS) entry which is preliminary data.</text>
</comment>
<evidence type="ECO:0000313" key="3">
    <source>
        <dbReference type="EMBL" id="HHI00305.1"/>
    </source>
</evidence>
<name>A0A7C5P1G8_THELI</name>
<dbReference type="Proteomes" id="UP000886217">
    <property type="component" value="Unassembled WGS sequence"/>
</dbReference>
<feature type="transmembrane region" description="Helical" evidence="2">
    <location>
        <begin position="59"/>
        <end position="79"/>
    </location>
</feature>
<sequence>MGDYEVHHSSSSSQSSSHSSSKSSSHSSSPHSSSSQSSSQSSSHSSSSKSSSSSSYSSIFFFLGGCTSITSAPSGGSFISTTKVYKLYQKISSVFIPWFLNSGGFLLFCVFPNVFNILL</sequence>
<dbReference type="AlphaFoldDB" id="A0A7C5P1G8"/>
<accession>A0A7C5P1G8</accession>
<keyword evidence="2" id="KW-1133">Transmembrane helix</keyword>
<organism evidence="3">
    <name type="scientific">Thermococcus litoralis</name>
    <dbReference type="NCBI Taxonomy" id="2265"/>
    <lineage>
        <taxon>Archaea</taxon>
        <taxon>Methanobacteriati</taxon>
        <taxon>Methanobacteriota</taxon>
        <taxon>Thermococci</taxon>
        <taxon>Thermococcales</taxon>
        <taxon>Thermococcaceae</taxon>
        <taxon>Thermococcus</taxon>
    </lineage>
</organism>
<keyword evidence="2" id="KW-0472">Membrane</keyword>
<reference evidence="3" key="1">
    <citation type="journal article" date="2020" name="mSystems">
        <title>Genome- and Community-Level Interaction Insights into Carbon Utilization and Element Cycling Functions of Hydrothermarchaeota in Hydrothermal Sediment.</title>
        <authorList>
            <person name="Zhou Z."/>
            <person name="Liu Y."/>
            <person name="Xu W."/>
            <person name="Pan J."/>
            <person name="Luo Z.H."/>
            <person name="Li M."/>
        </authorList>
    </citation>
    <scope>NUCLEOTIDE SEQUENCE [LARGE SCALE GENOMIC DNA]</scope>
    <source>
        <strain evidence="3">HyVt-93</strain>
    </source>
</reference>
<feature type="region of interest" description="Disordered" evidence="1">
    <location>
        <begin position="1"/>
        <end position="56"/>
    </location>
</feature>
<evidence type="ECO:0000256" key="1">
    <source>
        <dbReference type="SAM" id="MobiDB-lite"/>
    </source>
</evidence>
<gene>
    <name evidence="3" type="ORF">ENL40_02325</name>
</gene>
<feature type="compositionally biased region" description="Low complexity" evidence="1">
    <location>
        <begin position="9"/>
        <end position="56"/>
    </location>
</feature>
<feature type="transmembrane region" description="Helical" evidence="2">
    <location>
        <begin position="91"/>
        <end position="115"/>
    </location>
</feature>
<protein>
    <submittedName>
        <fullName evidence="3">Uncharacterized protein</fullName>
    </submittedName>
</protein>
<dbReference type="EMBL" id="DRTU01000098">
    <property type="protein sequence ID" value="HHI00305.1"/>
    <property type="molecule type" value="Genomic_DNA"/>
</dbReference>